<accession>A0A6J4PJY0</accession>
<dbReference type="EC" id="6.3.2.4" evidence="1"/>
<evidence type="ECO:0000313" key="1">
    <source>
        <dbReference type="EMBL" id="CAA9418081.1"/>
    </source>
</evidence>
<gene>
    <name evidence="1" type="ORF">AVDCRST_MAG82-1241</name>
</gene>
<dbReference type="EMBL" id="CADCVA010000168">
    <property type="protein sequence ID" value="CAA9418081.1"/>
    <property type="molecule type" value="Genomic_DNA"/>
</dbReference>
<name>A0A6J4PJY0_9ACTN</name>
<organism evidence="1">
    <name type="scientific">uncultured Rubrobacteraceae bacterium</name>
    <dbReference type="NCBI Taxonomy" id="349277"/>
    <lineage>
        <taxon>Bacteria</taxon>
        <taxon>Bacillati</taxon>
        <taxon>Actinomycetota</taxon>
        <taxon>Rubrobacteria</taxon>
        <taxon>Rubrobacterales</taxon>
        <taxon>Rubrobacteraceae</taxon>
        <taxon>environmental samples</taxon>
    </lineage>
</organism>
<sequence>MVRLAVLRGGHSMERDVSFLTGRRVQ</sequence>
<feature type="non-terminal residue" evidence="1">
    <location>
        <position position="26"/>
    </location>
</feature>
<dbReference type="AlphaFoldDB" id="A0A6J4PJY0"/>
<protein>
    <submittedName>
        <fullName evidence="1">D-alanine--D-alanine ligase</fullName>
        <ecNumber evidence="1">6.3.2.4</ecNumber>
    </submittedName>
</protein>
<keyword evidence="1" id="KW-0436">Ligase</keyword>
<reference evidence="1" key="1">
    <citation type="submission" date="2020-02" db="EMBL/GenBank/DDBJ databases">
        <authorList>
            <person name="Meier V. D."/>
        </authorList>
    </citation>
    <scope>NUCLEOTIDE SEQUENCE</scope>
    <source>
        <strain evidence="1">AVDCRST_MAG82</strain>
    </source>
</reference>
<proteinExistence type="predicted"/>
<dbReference type="GO" id="GO:0008716">
    <property type="term" value="F:D-alanine-D-alanine ligase activity"/>
    <property type="evidence" value="ECO:0007669"/>
    <property type="project" value="UniProtKB-EC"/>
</dbReference>